<keyword evidence="2" id="KW-0472">Membrane</keyword>
<reference evidence="5" key="1">
    <citation type="submission" date="2025-08" db="UniProtKB">
        <authorList>
            <consortium name="RefSeq"/>
        </authorList>
    </citation>
    <scope>IDENTIFICATION</scope>
    <source>
        <tissue evidence="5">Gonads</tissue>
    </source>
</reference>
<feature type="transmembrane region" description="Helical" evidence="2">
    <location>
        <begin position="206"/>
        <end position="228"/>
    </location>
</feature>
<dbReference type="InterPro" id="IPR056704">
    <property type="entry name" value="DUF7802"/>
</dbReference>
<evidence type="ECO:0000313" key="5">
    <source>
        <dbReference type="RefSeq" id="XP_013384781.1"/>
    </source>
</evidence>
<gene>
    <name evidence="5" type="primary">LOC106154826</name>
</gene>
<dbReference type="PANTHER" id="PTHR35982:SF1">
    <property type="entry name" value="SPIROCYCLASE, AVEC FAMILY"/>
    <property type="match status" value="1"/>
</dbReference>
<dbReference type="OrthoDB" id="188749at2759"/>
<dbReference type="Proteomes" id="UP000085678">
    <property type="component" value="Unplaced"/>
</dbReference>
<evidence type="ECO:0000313" key="4">
    <source>
        <dbReference type="Proteomes" id="UP000085678"/>
    </source>
</evidence>
<keyword evidence="2" id="KW-1133">Transmembrane helix</keyword>
<feature type="transmembrane region" description="Helical" evidence="2">
    <location>
        <begin position="275"/>
        <end position="296"/>
    </location>
</feature>
<proteinExistence type="predicted"/>
<feature type="transmembrane region" description="Helical" evidence="2">
    <location>
        <begin position="95"/>
        <end position="114"/>
    </location>
</feature>
<keyword evidence="4" id="KW-1185">Reference proteome</keyword>
<organism evidence="4 5">
    <name type="scientific">Lingula anatina</name>
    <name type="common">Brachiopod</name>
    <name type="synonym">Lingula unguis</name>
    <dbReference type="NCBI Taxonomy" id="7574"/>
    <lineage>
        <taxon>Eukaryota</taxon>
        <taxon>Metazoa</taxon>
        <taxon>Spiralia</taxon>
        <taxon>Lophotrochozoa</taxon>
        <taxon>Brachiopoda</taxon>
        <taxon>Linguliformea</taxon>
        <taxon>Lingulata</taxon>
        <taxon>Lingulida</taxon>
        <taxon>Linguloidea</taxon>
        <taxon>Lingulidae</taxon>
        <taxon>Lingula</taxon>
    </lineage>
</organism>
<evidence type="ECO:0000256" key="1">
    <source>
        <dbReference type="SAM" id="MobiDB-lite"/>
    </source>
</evidence>
<dbReference type="RefSeq" id="XP_013384781.1">
    <property type="nucleotide sequence ID" value="XM_013529327.2"/>
</dbReference>
<accession>A0A1S3HH07</accession>
<dbReference type="PANTHER" id="PTHR35982">
    <property type="entry name" value="AGAP005361-PA"/>
    <property type="match status" value="1"/>
</dbReference>
<protein>
    <submittedName>
        <fullName evidence="5">Uncharacterized protein LOC106154826 isoform X1</fullName>
    </submittedName>
</protein>
<keyword evidence="2" id="KW-0812">Transmembrane</keyword>
<feature type="domain" description="DUF7802" evidence="3">
    <location>
        <begin position="8"/>
        <end position="393"/>
    </location>
</feature>
<dbReference type="AlphaFoldDB" id="A0A1S3HH07"/>
<evidence type="ECO:0000259" key="3">
    <source>
        <dbReference type="Pfam" id="PF25085"/>
    </source>
</evidence>
<evidence type="ECO:0000256" key="2">
    <source>
        <dbReference type="SAM" id="Phobius"/>
    </source>
</evidence>
<feature type="compositionally biased region" description="Basic and acidic residues" evidence="1">
    <location>
        <begin position="407"/>
        <end position="425"/>
    </location>
</feature>
<dbReference type="Pfam" id="PF25085">
    <property type="entry name" value="DUF7802"/>
    <property type="match status" value="1"/>
</dbReference>
<feature type="region of interest" description="Disordered" evidence="1">
    <location>
        <begin position="400"/>
        <end position="435"/>
    </location>
</feature>
<dbReference type="InParanoid" id="A0A1S3HH07"/>
<feature type="transmembrane region" description="Helical" evidence="2">
    <location>
        <begin position="375"/>
        <end position="395"/>
    </location>
</feature>
<name>A0A1S3HH07_LINAN</name>
<feature type="transmembrane region" description="Helical" evidence="2">
    <location>
        <begin position="29"/>
        <end position="48"/>
    </location>
</feature>
<feature type="transmembrane region" description="Helical" evidence="2">
    <location>
        <begin position="168"/>
        <end position="185"/>
    </location>
</feature>
<feature type="transmembrane region" description="Helical" evidence="2">
    <location>
        <begin position="126"/>
        <end position="148"/>
    </location>
</feature>
<dbReference type="GeneID" id="106154826"/>
<feature type="transmembrane region" description="Helical" evidence="2">
    <location>
        <begin position="55"/>
        <end position="75"/>
    </location>
</feature>
<sequence>MAAGGLKEFLDWFVWFRDPREIWREQPTYLMLEIFTYIAAILTLSHALRHGGRYPYLWLATIFHGWTVECISYFLPDIDNFWHGQSSIIFLGGRLPLHIVLFYPFFIYTASVSVSKLRLSSWAEPFATGLAVVLLDVPFDIMGIKLMWWTWHDTEPNIYDRHYWVPWTSYYFHASFAFSFCLIFHGTRKVLDNRGKFEASNVCVEFLSTVLTGLFSMPLGTIQFILLYHPLHDVYQLHSEVCVLALLALYVLVIWSGDRNPTEDARSEGKDFFSWFDEISALVIIHYLFYVNLVVFSKPEQQSSMGLHETVGPCNETSPVYTAAGMILSKRKYLCLSDYDEGYYDFHCIPNQRELPPKTSWYRICGTPFPNHVEYIFVVCTFCALGLYVYVQMLANSGQYPPVKTKTKPEKEPHGKEPHVKELHVSGKGKKQKRH</sequence>